<evidence type="ECO:0000256" key="8">
    <source>
        <dbReference type="SAM" id="SignalP"/>
    </source>
</evidence>
<dbReference type="EMBL" id="CH902619">
    <property type="protein sequence ID" value="EDV36897.1"/>
    <property type="molecule type" value="Genomic_DNA"/>
</dbReference>
<dbReference type="Gene3D" id="6.10.250.640">
    <property type="match status" value="1"/>
</dbReference>
<gene>
    <name evidence="9" type="primary">Dana\GF11710</name>
    <name evidence="9" type="synonym">dana_GLEANR_11746</name>
    <name evidence="9" type="ORF">GF11710</name>
</gene>
<keyword evidence="4 8" id="KW-0732">Signal</keyword>
<comment type="similarity">
    <text evidence="2">Belongs to the MESD family.</text>
</comment>
<dbReference type="PANTHER" id="PTHR17600">
    <property type="entry name" value="MESODERM DEVELOPMENT CANDIDATE 2"/>
    <property type="match status" value="1"/>
</dbReference>
<evidence type="ECO:0000256" key="7">
    <source>
        <dbReference type="SAM" id="MobiDB-lite"/>
    </source>
</evidence>
<feature type="region of interest" description="Disordered" evidence="7">
    <location>
        <begin position="48"/>
        <end position="88"/>
    </location>
</feature>
<dbReference type="GeneID" id="6494574"/>
<dbReference type="HOGENOM" id="CLU_111621_1_0_1"/>
<dbReference type="KEGG" id="dan:6494574"/>
<protein>
    <recommendedName>
        <fullName evidence="11">LDLR chaperone boca</fullName>
    </recommendedName>
</protein>
<dbReference type="GO" id="GO:0005788">
    <property type="term" value="C:endoplasmic reticulum lumen"/>
    <property type="evidence" value="ECO:0007669"/>
    <property type="project" value="EnsemblMetazoa"/>
</dbReference>
<evidence type="ECO:0000256" key="4">
    <source>
        <dbReference type="ARBA" id="ARBA00022729"/>
    </source>
</evidence>
<dbReference type="Gene3D" id="3.30.70.260">
    <property type="match status" value="1"/>
</dbReference>
<dbReference type="GO" id="GO:0042802">
    <property type="term" value="F:identical protein binding"/>
    <property type="evidence" value="ECO:0007669"/>
    <property type="project" value="EnsemblMetazoa"/>
</dbReference>
<dbReference type="GO" id="GO:0006457">
    <property type="term" value="P:protein folding"/>
    <property type="evidence" value="ECO:0007669"/>
    <property type="project" value="EnsemblMetazoa"/>
</dbReference>
<dbReference type="InParanoid" id="B3MHR0"/>
<keyword evidence="6" id="KW-0143">Chaperone</keyword>
<feature type="chain" id="PRO_5002790739" description="LDLR chaperone boca" evidence="8">
    <location>
        <begin position="19"/>
        <end position="180"/>
    </location>
</feature>
<dbReference type="FunFam" id="3.30.70.260:FF:000031">
    <property type="entry name" value="LDLR chaperone MESD"/>
    <property type="match status" value="1"/>
</dbReference>
<dbReference type="CTD" id="48986"/>
<dbReference type="PANTHER" id="PTHR17600:SF2">
    <property type="entry name" value="LRP CHAPERONE MESD"/>
    <property type="match status" value="1"/>
</dbReference>
<accession>B3MHR0</accession>
<dbReference type="eggNOG" id="KOG4357">
    <property type="taxonomic scope" value="Eukaryota"/>
</dbReference>
<dbReference type="OrthoDB" id="75833at2759"/>
<name>B3MHR0_DROAN</name>
<dbReference type="Proteomes" id="UP000007801">
    <property type="component" value="Unassembled WGS sequence"/>
</dbReference>
<dbReference type="GO" id="GO:0006612">
    <property type="term" value="P:protein targeting to membrane"/>
    <property type="evidence" value="ECO:0007669"/>
    <property type="project" value="EnsemblMetazoa"/>
</dbReference>
<feature type="compositionally biased region" description="Basic and acidic residues" evidence="7">
    <location>
        <begin position="72"/>
        <end position="88"/>
    </location>
</feature>
<dbReference type="OMA" id="SQAWTAK"/>
<proteinExistence type="inferred from homology"/>
<feature type="signal peptide" evidence="8">
    <location>
        <begin position="1"/>
        <end position="18"/>
    </location>
</feature>
<feature type="compositionally biased region" description="Acidic residues" evidence="7">
    <location>
        <begin position="48"/>
        <end position="61"/>
    </location>
</feature>
<dbReference type="FunCoup" id="B3MHR0">
    <property type="interactions" value="2170"/>
</dbReference>
<evidence type="ECO:0000313" key="10">
    <source>
        <dbReference type="Proteomes" id="UP000007801"/>
    </source>
</evidence>
<evidence type="ECO:0000256" key="3">
    <source>
        <dbReference type="ARBA" id="ARBA00022687"/>
    </source>
</evidence>
<comment type="subcellular location">
    <subcellularLocation>
        <location evidence="1">Endoplasmic reticulum</location>
    </subcellularLocation>
</comment>
<dbReference type="PhylomeDB" id="B3MHR0"/>
<keyword evidence="5" id="KW-0256">Endoplasmic reticulum</keyword>
<evidence type="ECO:0000313" key="9">
    <source>
        <dbReference type="EMBL" id="EDV36897.1"/>
    </source>
</evidence>
<organism evidence="9 10">
    <name type="scientific">Drosophila ananassae</name>
    <name type="common">Fruit fly</name>
    <dbReference type="NCBI Taxonomy" id="7217"/>
    <lineage>
        <taxon>Eukaryota</taxon>
        <taxon>Metazoa</taxon>
        <taxon>Ecdysozoa</taxon>
        <taxon>Arthropoda</taxon>
        <taxon>Hexapoda</taxon>
        <taxon>Insecta</taxon>
        <taxon>Pterygota</taxon>
        <taxon>Neoptera</taxon>
        <taxon>Endopterygota</taxon>
        <taxon>Diptera</taxon>
        <taxon>Brachycera</taxon>
        <taxon>Muscomorpha</taxon>
        <taxon>Ephydroidea</taxon>
        <taxon>Drosophilidae</taxon>
        <taxon>Drosophila</taxon>
        <taxon>Sophophora</taxon>
    </lineage>
</organism>
<sequence>MQTRLILLLLALTPIVLAKKFEGEEKPDWAKKDIRDYSDADLERLLEQWEEDDDPLEEDELPEHKRPQPKIDFSKFDPKNPEGMLKESKKGRTLMTFVAVSGNPTRTEADDITKLWQTSLWNNHIQAERYMVDDDRAIFLFKDGAQAWEAKEFLVTQERCKSVTIENKEFPGIHAQKDEL</sequence>
<dbReference type="GO" id="GO:0045177">
    <property type="term" value="C:apical part of cell"/>
    <property type="evidence" value="ECO:0007669"/>
    <property type="project" value="EnsemblMetazoa"/>
</dbReference>
<dbReference type="InterPro" id="IPR019330">
    <property type="entry name" value="MESD"/>
</dbReference>
<evidence type="ECO:0000256" key="2">
    <source>
        <dbReference type="ARBA" id="ARBA00011068"/>
    </source>
</evidence>
<reference evidence="9 10" key="1">
    <citation type="journal article" date="2007" name="Nature">
        <title>Evolution of genes and genomes on the Drosophila phylogeny.</title>
        <authorList>
            <consortium name="Drosophila 12 Genomes Consortium"/>
            <person name="Clark A.G."/>
            <person name="Eisen M.B."/>
            <person name="Smith D.R."/>
            <person name="Bergman C.M."/>
            <person name="Oliver B."/>
            <person name="Markow T.A."/>
            <person name="Kaufman T.C."/>
            <person name="Kellis M."/>
            <person name="Gelbart W."/>
            <person name="Iyer V.N."/>
            <person name="Pollard D.A."/>
            <person name="Sackton T.B."/>
            <person name="Larracuente A.M."/>
            <person name="Singh N.D."/>
            <person name="Abad J.P."/>
            <person name="Abt D.N."/>
            <person name="Adryan B."/>
            <person name="Aguade M."/>
            <person name="Akashi H."/>
            <person name="Anderson W.W."/>
            <person name="Aquadro C.F."/>
            <person name="Ardell D.H."/>
            <person name="Arguello R."/>
            <person name="Artieri C.G."/>
            <person name="Barbash D.A."/>
            <person name="Barker D."/>
            <person name="Barsanti P."/>
            <person name="Batterham P."/>
            <person name="Batzoglou S."/>
            <person name="Begun D."/>
            <person name="Bhutkar A."/>
            <person name="Blanco E."/>
            <person name="Bosak S.A."/>
            <person name="Bradley R.K."/>
            <person name="Brand A.D."/>
            <person name="Brent M.R."/>
            <person name="Brooks A.N."/>
            <person name="Brown R.H."/>
            <person name="Butlin R.K."/>
            <person name="Caggese C."/>
            <person name="Calvi B.R."/>
            <person name="Bernardo de Carvalho A."/>
            <person name="Caspi A."/>
            <person name="Castrezana S."/>
            <person name="Celniker S.E."/>
            <person name="Chang J.L."/>
            <person name="Chapple C."/>
            <person name="Chatterji S."/>
            <person name="Chinwalla A."/>
            <person name="Civetta A."/>
            <person name="Clifton S.W."/>
            <person name="Comeron J.M."/>
            <person name="Costello J.C."/>
            <person name="Coyne J.A."/>
            <person name="Daub J."/>
            <person name="David R.G."/>
            <person name="Delcher A.L."/>
            <person name="Delehaunty K."/>
            <person name="Do C.B."/>
            <person name="Ebling H."/>
            <person name="Edwards K."/>
            <person name="Eickbush T."/>
            <person name="Evans J.D."/>
            <person name="Filipski A."/>
            <person name="Findeiss S."/>
            <person name="Freyhult E."/>
            <person name="Fulton L."/>
            <person name="Fulton R."/>
            <person name="Garcia A.C."/>
            <person name="Gardiner A."/>
            <person name="Garfield D.A."/>
            <person name="Garvin B.E."/>
            <person name="Gibson G."/>
            <person name="Gilbert D."/>
            <person name="Gnerre S."/>
            <person name="Godfrey J."/>
            <person name="Good R."/>
            <person name="Gotea V."/>
            <person name="Gravely B."/>
            <person name="Greenberg A.J."/>
            <person name="Griffiths-Jones S."/>
            <person name="Gross S."/>
            <person name="Guigo R."/>
            <person name="Gustafson E.A."/>
            <person name="Haerty W."/>
            <person name="Hahn M.W."/>
            <person name="Halligan D.L."/>
            <person name="Halpern A.L."/>
            <person name="Halter G.M."/>
            <person name="Han M.V."/>
            <person name="Heger A."/>
            <person name="Hillier L."/>
            <person name="Hinrichs A.S."/>
            <person name="Holmes I."/>
            <person name="Hoskins R.A."/>
            <person name="Hubisz M.J."/>
            <person name="Hultmark D."/>
            <person name="Huntley M.A."/>
            <person name="Jaffe D.B."/>
            <person name="Jagadeeshan S."/>
            <person name="Jeck W.R."/>
            <person name="Johnson J."/>
            <person name="Jones C.D."/>
            <person name="Jordan W.C."/>
            <person name="Karpen G.H."/>
            <person name="Kataoka E."/>
            <person name="Keightley P.D."/>
            <person name="Kheradpour P."/>
            <person name="Kirkness E.F."/>
            <person name="Koerich L.B."/>
            <person name="Kristiansen K."/>
            <person name="Kudrna D."/>
            <person name="Kulathinal R.J."/>
            <person name="Kumar S."/>
            <person name="Kwok R."/>
            <person name="Lander E."/>
            <person name="Langley C.H."/>
            <person name="Lapoint R."/>
            <person name="Lazzaro B.P."/>
            <person name="Lee S.J."/>
            <person name="Levesque L."/>
            <person name="Li R."/>
            <person name="Lin C.F."/>
            <person name="Lin M.F."/>
            <person name="Lindblad-Toh K."/>
            <person name="Llopart A."/>
            <person name="Long M."/>
            <person name="Low L."/>
            <person name="Lozovsky E."/>
            <person name="Lu J."/>
            <person name="Luo M."/>
            <person name="Machado C.A."/>
            <person name="Makalowski W."/>
            <person name="Marzo M."/>
            <person name="Matsuda M."/>
            <person name="Matzkin L."/>
            <person name="McAllister B."/>
            <person name="McBride C.S."/>
            <person name="McKernan B."/>
            <person name="McKernan K."/>
            <person name="Mendez-Lago M."/>
            <person name="Minx P."/>
            <person name="Mollenhauer M.U."/>
            <person name="Montooth K."/>
            <person name="Mount S.M."/>
            <person name="Mu X."/>
            <person name="Myers E."/>
            <person name="Negre B."/>
            <person name="Newfeld S."/>
            <person name="Nielsen R."/>
            <person name="Noor M.A."/>
            <person name="O'Grady P."/>
            <person name="Pachter L."/>
            <person name="Papaceit M."/>
            <person name="Parisi M.J."/>
            <person name="Parisi M."/>
            <person name="Parts L."/>
            <person name="Pedersen J.S."/>
            <person name="Pesole G."/>
            <person name="Phillippy A.M."/>
            <person name="Ponting C.P."/>
            <person name="Pop M."/>
            <person name="Porcelli D."/>
            <person name="Powell J.R."/>
            <person name="Prohaska S."/>
            <person name="Pruitt K."/>
            <person name="Puig M."/>
            <person name="Quesneville H."/>
            <person name="Ram K.R."/>
            <person name="Rand D."/>
            <person name="Rasmussen M.D."/>
            <person name="Reed L.K."/>
            <person name="Reenan R."/>
            <person name="Reily A."/>
            <person name="Remington K.A."/>
            <person name="Rieger T.T."/>
            <person name="Ritchie M.G."/>
            <person name="Robin C."/>
            <person name="Rogers Y.H."/>
            <person name="Rohde C."/>
            <person name="Rozas J."/>
            <person name="Rubenfield M.J."/>
            <person name="Ruiz A."/>
            <person name="Russo S."/>
            <person name="Salzberg S.L."/>
            <person name="Sanchez-Gracia A."/>
            <person name="Saranga D.J."/>
            <person name="Sato H."/>
            <person name="Schaeffer S.W."/>
            <person name="Schatz M.C."/>
            <person name="Schlenke T."/>
            <person name="Schwartz R."/>
            <person name="Segarra C."/>
            <person name="Singh R.S."/>
            <person name="Sirot L."/>
            <person name="Sirota M."/>
            <person name="Sisneros N.B."/>
            <person name="Smith C.D."/>
            <person name="Smith T.F."/>
            <person name="Spieth J."/>
            <person name="Stage D.E."/>
            <person name="Stark A."/>
            <person name="Stephan W."/>
            <person name="Strausberg R.L."/>
            <person name="Strempel S."/>
            <person name="Sturgill D."/>
            <person name="Sutton G."/>
            <person name="Sutton G.G."/>
            <person name="Tao W."/>
            <person name="Teichmann S."/>
            <person name="Tobari Y.N."/>
            <person name="Tomimura Y."/>
            <person name="Tsolas J.M."/>
            <person name="Valente V.L."/>
            <person name="Venter E."/>
            <person name="Venter J.C."/>
            <person name="Vicario S."/>
            <person name="Vieira F.G."/>
            <person name="Vilella A.J."/>
            <person name="Villasante A."/>
            <person name="Walenz B."/>
            <person name="Wang J."/>
            <person name="Wasserman M."/>
            <person name="Watts T."/>
            <person name="Wilson D."/>
            <person name="Wilson R.K."/>
            <person name="Wing R.A."/>
            <person name="Wolfner M.F."/>
            <person name="Wong A."/>
            <person name="Wong G.K."/>
            <person name="Wu C.I."/>
            <person name="Wu G."/>
            <person name="Yamamoto D."/>
            <person name="Yang H.P."/>
            <person name="Yang S.P."/>
            <person name="Yorke J.A."/>
            <person name="Yoshida K."/>
            <person name="Zdobnov E."/>
            <person name="Zhang P."/>
            <person name="Zhang Y."/>
            <person name="Zimin A.V."/>
            <person name="Baldwin J."/>
            <person name="Abdouelleil A."/>
            <person name="Abdulkadir J."/>
            <person name="Abebe A."/>
            <person name="Abera B."/>
            <person name="Abreu J."/>
            <person name="Acer S.C."/>
            <person name="Aftuck L."/>
            <person name="Alexander A."/>
            <person name="An P."/>
            <person name="Anderson E."/>
            <person name="Anderson S."/>
            <person name="Arachi H."/>
            <person name="Azer M."/>
            <person name="Bachantsang P."/>
            <person name="Barry A."/>
            <person name="Bayul T."/>
            <person name="Berlin A."/>
            <person name="Bessette D."/>
            <person name="Bloom T."/>
            <person name="Blye J."/>
            <person name="Boguslavskiy L."/>
            <person name="Bonnet C."/>
            <person name="Boukhgalter B."/>
            <person name="Bourzgui I."/>
            <person name="Brown A."/>
            <person name="Cahill P."/>
            <person name="Channer S."/>
            <person name="Cheshatsang Y."/>
            <person name="Chuda L."/>
            <person name="Citroen M."/>
            <person name="Collymore A."/>
            <person name="Cooke P."/>
            <person name="Costello M."/>
            <person name="D'Aco K."/>
            <person name="Daza R."/>
            <person name="De Haan G."/>
            <person name="DeGray S."/>
            <person name="DeMaso C."/>
            <person name="Dhargay N."/>
            <person name="Dooley K."/>
            <person name="Dooley E."/>
            <person name="Doricent M."/>
            <person name="Dorje P."/>
            <person name="Dorjee K."/>
            <person name="Dupes A."/>
            <person name="Elong R."/>
            <person name="Falk J."/>
            <person name="Farina A."/>
            <person name="Faro S."/>
            <person name="Ferguson D."/>
            <person name="Fisher S."/>
            <person name="Foley C.D."/>
            <person name="Franke A."/>
            <person name="Friedrich D."/>
            <person name="Gadbois L."/>
            <person name="Gearin G."/>
            <person name="Gearin C.R."/>
            <person name="Giannoukos G."/>
            <person name="Goode T."/>
            <person name="Graham J."/>
            <person name="Grandbois E."/>
            <person name="Grewal S."/>
            <person name="Gyaltsen K."/>
            <person name="Hafez N."/>
            <person name="Hagos B."/>
            <person name="Hall J."/>
            <person name="Henson C."/>
            <person name="Hollinger A."/>
            <person name="Honan T."/>
            <person name="Huard M.D."/>
            <person name="Hughes L."/>
            <person name="Hurhula B."/>
            <person name="Husby M.E."/>
            <person name="Kamat A."/>
            <person name="Kanga B."/>
            <person name="Kashin S."/>
            <person name="Khazanovich D."/>
            <person name="Kisner P."/>
            <person name="Lance K."/>
            <person name="Lara M."/>
            <person name="Lee W."/>
            <person name="Lennon N."/>
            <person name="Letendre F."/>
            <person name="LeVine R."/>
            <person name="Lipovsky A."/>
            <person name="Liu X."/>
            <person name="Liu J."/>
            <person name="Liu S."/>
            <person name="Lokyitsang T."/>
            <person name="Lokyitsang Y."/>
            <person name="Lubonja R."/>
            <person name="Lui A."/>
            <person name="MacDonald P."/>
            <person name="Magnisalis V."/>
            <person name="Maru K."/>
            <person name="Matthews C."/>
            <person name="McCusker W."/>
            <person name="McDonough S."/>
            <person name="Mehta T."/>
            <person name="Meldrim J."/>
            <person name="Meneus L."/>
            <person name="Mihai O."/>
            <person name="Mihalev A."/>
            <person name="Mihova T."/>
            <person name="Mittelman R."/>
            <person name="Mlenga V."/>
            <person name="Montmayeur A."/>
            <person name="Mulrain L."/>
            <person name="Navidi A."/>
            <person name="Naylor J."/>
            <person name="Negash T."/>
            <person name="Nguyen T."/>
            <person name="Nguyen N."/>
            <person name="Nicol R."/>
            <person name="Norbu C."/>
            <person name="Norbu N."/>
            <person name="Novod N."/>
            <person name="O'Neill B."/>
            <person name="Osman S."/>
            <person name="Markiewicz E."/>
            <person name="Oyono O.L."/>
            <person name="Patti C."/>
            <person name="Phunkhang P."/>
            <person name="Pierre F."/>
            <person name="Priest M."/>
            <person name="Raghuraman S."/>
            <person name="Rege F."/>
            <person name="Reyes R."/>
            <person name="Rise C."/>
            <person name="Rogov P."/>
            <person name="Ross K."/>
            <person name="Ryan E."/>
            <person name="Settipalli S."/>
            <person name="Shea T."/>
            <person name="Sherpa N."/>
            <person name="Shi L."/>
            <person name="Shih D."/>
            <person name="Sparrow T."/>
            <person name="Spaulding J."/>
            <person name="Stalker J."/>
            <person name="Stange-Thomann N."/>
            <person name="Stavropoulos S."/>
            <person name="Stone C."/>
            <person name="Strader C."/>
            <person name="Tesfaye S."/>
            <person name="Thomson T."/>
            <person name="Thoulutsang Y."/>
            <person name="Thoulutsang D."/>
            <person name="Topham K."/>
            <person name="Topping I."/>
            <person name="Tsamla T."/>
            <person name="Vassiliev H."/>
            <person name="Vo A."/>
            <person name="Wangchuk T."/>
            <person name="Wangdi T."/>
            <person name="Weiand M."/>
            <person name="Wilkinson J."/>
            <person name="Wilson A."/>
            <person name="Yadav S."/>
            <person name="Young G."/>
            <person name="Yu Q."/>
            <person name="Zembek L."/>
            <person name="Zhong D."/>
            <person name="Zimmer A."/>
            <person name="Zwirko Z."/>
            <person name="Jaffe D.B."/>
            <person name="Alvarez P."/>
            <person name="Brockman W."/>
            <person name="Butler J."/>
            <person name="Chin C."/>
            <person name="Gnerre S."/>
            <person name="Grabherr M."/>
            <person name="Kleber M."/>
            <person name="Mauceli E."/>
            <person name="MacCallum I."/>
        </authorList>
    </citation>
    <scope>NUCLEOTIDE SEQUENCE [LARGE SCALE GENOMIC DNA]</scope>
    <source>
        <strain evidence="10">Tucson 14024-0371.13</strain>
    </source>
</reference>
<dbReference type="GO" id="GO:0006888">
    <property type="term" value="P:endoplasmic reticulum to Golgi vesicle-mediated transport"/>
    <property type="evidence" value="ECO:0007669"/>
    <property type="project" value="EnsemblMetazoa"/>
</dbReference>
<keyword evidence="10" id="KW-1185">Reference proteome</keyword>
<keyword evidence="3" id="KW-0879">Wnt signaling pathway</keyword>
<evidence type="ECO:0000256" key="1">
    <source>
        <dbReference type="ARBA" id="ARBA00004240"/>
    </source>
</evidence>
<evidence type="ECO:0000256" key="6">
    <source>
        <dbReference type="ARBA" id="ARBA00023186"/>
    </source>
</evidence>
<evidence type="ECO:0000256" key="5">
    <source>
        <dbReference type="ARBA" id="ARBA00022824"/>
    </source>
</evidence>
<dbReference type="AlphaFoldDB" id="B3MHR0"/>
<dbReference type="Pfam" id="PF10185">
    <property type="entry name" value="Mesd"/>
    <property type="match status" value="1"/>
</dbReference>
<evidence type="ECO:0008006" key="11">
    <source>
        <dbReference type="Google" id="ProtNLM"/>
    </source>
</evidence>
<dbReference type="GO" id="GO:0016055">
    <property type="term" value="P:Wnt signaling pathway"/>
    <property type="evidence" value="ECO:0007669"/>
    <property type="project" value="UniProtKB-KW"/>
</dbReference>